<evidence type="ECO:0000256" key="6">
    <source>
        <dbReference type="SAM" id="Phobius"/>
    </source>
</evidence>
<evidence type="ECO:0000256" key="1">
    <source>
        <dbReference type="ARBA" id="ARBA00004141"/>
    </source>
</evidence>
<keyword evidence="9" id="KW-1185">Reference proteome</keyword>
<evidence type="ECO:0000256" key="2">
    <source>
        <dbReference type="ARBA" id="ARBA00022692"/>
    </source>
</evidence>
<feature type="domain" description="RDD" evidence="7">
    <location>
        <begin position="28"/>
        <end position="209"/>
    </location>
</feature>
<protein>
    <submittedName>
        <fullName evidence="8">RDD domain containing protein</fullName>
    </submittedName>
</protein>
<dbReference type="STRING" id="65393.PCC7424_3994"/>
<keyword evidence="4 6" id="KW-0472">Membrane</keyword>
<evidence type="ECO:0000313" key="8">
    <source>
        <dbReference type="EMBL" id="ACK72368.1"/>
    </source>
</evidence>
<dbReference type="Proteomes" id="UP000002384">
    <property type="component" value="Chromosome"/>
</dbReference>
<gene>
    <name evidence="8" type="ordered locus">PCC7424_3994</name>
</gene>
<dbReference type="KEGG" id="cyc:PCC7424_3994"/>
<feature type="transmembrane region" description="Helical" evidence="6">
    <location>
        <begin position="176"/>
        <end position="196"/>
    </location>
</feature>
<feature type="transmembrane region" description="Helical" evidence="6">
    <location>
        <begin position="98"/>
        <end position="118"/>
    </location>
</feature>
<dbReference type="Pfam" id="PF00805">
    <property type="entry name" value="Pentapeptide"/>
    <property type="match status" value="2"/>
</dbReference>
<reference evidence="9" key="1">
    <citation type="journal article" date="2011" name="MBio">
        <title>Novel metabolic attributes of the genus Cyanothece, comprising a group of unicellular nitrogen-fixing Cyanobacteria.</title>
        <authorList>
            <person name="Bandyopadhyay A."/>
            <person name="Elvitigala T."/>
            <person name="Welsh E."/>
            <person name="Stockel J."/>
            <person name="Liberton M."/>
            <person name="Min H."/>
            <person name="Sherman L.A."/>
            <person name="Pakrasi H.B."/>
        </authorList>
    </citation>
    <scope>NUCLEOTIDE SEQUENCE [LARGE SCALE GENOMIC DNA]</scope>
    <source>
        <strain evidence="9">PCC 7424</strain>
    </source>
</reference>
<dbReference type="Gene3D" id="2.160.20.80">
    <property type="entry name" value="E3 ubiquitin-protein ligase SopA"/>
    <property type="match status" value="2"/>
</dbReference>
<dbReference type="Pfam" id="PF13599">
    <property type="entry name" value="Pentapeptide_4"/>
    <property type="match status" value="1"/>
</dbReference>
<organism evidence="8 9">
    <name type="scientific">Gloeothece citriformis (strain PCC 7424)</name>
    <name type="common">Cyanothece sp. (strain PCC 7424)</name>
    <dbReference type="NCBI Taxonomy" id="65393"/>
    <lineage>
        <taxon>Bacteria</taxon>
        <taxon>Bacillati</taxon>
        <taxon>Cyanobacteriota</taxon>
        <taxon>Cyanophyceae</taxon>
        <taxon>Oscillatoriophycideae</taxon>
        <taxon>Chroococcales</taxon>
        <taxon>Aphanothecaceae</taxon>
        <taxon>Gloeothece</taxon>
        <taxon>Gloeothece citriformis</taxon>
    </lineage>
</organism>
<dbReference type="RefSeq" id="WP_015955953.1">
    <property type="nucleotide sequence ID" value="NC_011729.1"/>
</dbReference>
<dbReference type="SUPFAM" id="SSF141571">
    <property type="entry name" value="Pentapeptide repeat-like"/>
    <property type="match status" value="2"/>
</dbReference>
<feature type="transmembrane region" description="Helical" evidence="6">
    <location>
        <begin position="283"/>
        <end position="305"/>
    </location>
</feature>
<sequence>MASPTIKRGKNRSSGQTFSVTTVSLLPRRCAAWIMEVYLVAMSGIVPYSIGAYIESHSHSQKVPLHPVLASLEEGIAQTLALPQSQTQPRQVPPLTNLFWGLALGTPIAVIGWQLYILGRTGRTLPKRWLGVKVVTTGGRSPSGLQILLREGVGKWGLPLSVAYVLWRYSPVFPSGGGLILFSGVMVLLEGGLLLLSPRRRCFHDQIANTVVIDTKQGYKKRSSRPSSPSVTVEVPLNSPNYSQKQRRNRSPEPVRTLVLRPTIEKQSPNLWLWMRRHPGTTLLIISLAGITLILATFVGTQVYIEKKADQRQSEQQKNQEYQFLVTQLAATSADPLQERKAVILALARLEDPRSITLLVDLLGQETNLSIITTLEQAFASVGTKALPALRQQNQSLSQQLQAIEDQTSSDYQLTAWRLRATKQAIAKILVLHNNQLSQVNLSRVDLNKDTIEIAPFTLIAEELDLSGINFENAQLSQARLKGSVFASAGQDKHEDTFDDLIANFKGANLTQADLSEAVLPCVSLVGANLQQTNLKRSNLKQANLQKANLSSVQLLQANLQQANLKAASLTGADLTQAQFNQANLEQANLGQLNAVGANFSEANLAKSNWQDSDLSGVNFTSANLEQADLSSTVLKGVNFRNAQLNNANLTDANLSQADLRSANLAGANFHGVIFSKVQFTNTNGFLKTPPNHQSEAIIKGVDFSEVKNLSPTQIDFICQKGGIHPQCIVEGGR</sequence>
<dbReference type="InterPro" id="IPR051082">
    <property type="entry name" value="Pentapeptide-BTB/POZ_domain"/>
</dbReference>
<dbReference type="PANTHER" id="PTHR14136">
    <property type="entry name" value="BTB_POZ DOMAIN-CONTAINING PROTEIN KCTD9"/>
    <property type="match status" value="1"/>
</dbReference>
<evidence type="ECO:0000259" key="7">
    <source>
        <dbReference type="Pfam" id="PF06271"/>
    </source>
</evidence>
<dbReference type="eggNOG" id="COG1357">
    <property type="taxonomic scope" value="Bacteria"/>
</dbReference>
<dbReference type="HOGENOM" id="CLU_388224_0_0_3"/>
<evidence type="ECO:0000256" key="4">
    <source>
        <dbReference type="ARBA" id="ARBA00023136"/>
    </source>
</evidence>
<dbReference type="GO" id="GO:0016020">
    <property type="term" value="C:membrane"/>
    <property type="evidence" value="ECO:0007669"/>
    <property type="project" value="UniProtKB-SubCell"/>
</dbReference>
<evidence type="ECO:0000313" key="9">
    <source>
        <dbReference type="Proteomes" id="UP000002384"/>
    </source>
</evidence>
<comment type="subcellular location">
    <subcellularLocation>
        <location evidence="1">Membrane</location>
        <topology evidence="1">Multi-pass membrane protein</topology>
    </subcellularLocation>
</comment>
<dbReference type="OrthoDB" id="416727at2"/>
<proteinExistence type="predicted"/>
<keyword evidence="3 6" id="KW-1133">Transmembrane helix</keyword>
<dbReference type="InterPro" id="IPR001646">
    <property type="entry name" value="5peptide_repeat"/>
</dbReference>
<dbReference type="PANTHER" id="PTHR14136:SF17">
    <property type="entry name" value="BTB_POZ DOMAIN-CONTAINING PROTEIN KCTD9"/>
    <property type="match status" value="1"/>
</dbReference>
<feature type="region of interest" description="Disordered" evidence="5">
    <location>
        <begin position="218"/>
        <end position="254"/>
    </location>
</feature>
<dbReference type="eggNOG" id="COG1714">
    <property type="taxonomic scope" value="Bacteria"/>
</dbReference>
<dbReference type="InterPro" id="IPR010432">
    <property type="entry name" value="RDD"/>
</dbReference>
<dbReference type="AlphaFoldDB" id="B7KKZ6"/>
<dbReference type="EMBL" id="CP001291">
    <property type="protein sequence ID" value="ACK72368.1"/>
    <property type="molecule type" value="Genomic_DNA"/>
</dbReference>
<evidence type="ECO:0000256" key="5">
    <source>
        <dbReference type="SAM" id="MobiDB-lite"/>
    </source>
</evidence>
<dbReference type="Pfam" id="PF06271">
    <property type="entry name" value="RDD"/>
    <property type="match status" value="1"/>
</dbReference>
<accession>B7KKZ6</accession>
<evidence type="ECO:0000256" key="3">
    <source>
        <dbReference type="ARBA" id="ARBA00022989"/>
    </source>
</evidence>
<keyword evidence="2 6" id="KW-0812">Transmembrane</keyword>
<name>B7KKZ6_GLOC7</name>